<gene>
    <name evidence="3" type="ORF">FHS42_003309</name>
</gene>
<evidence type="ECO:0000313" key="4">
    <source>
        <dbReference type="Proteomes" id="UP000588098"/>
    </source>
</evidence>
<evidence type="ECO:0008006" key="5">
    <source>
        <dbReference type="Google" id="ProtNLM"/>
    </source>
</evidence>
<organism evidence="3 4">
    <name type="scientific">Streptomyces zagrosensis</name>
    <dbReference type="NCBI Taxonomy" id="1042984"/>
    <lineage>
        <taxon>Bacteria</taxon>
        <taxon>Bacillati</taxon>
        <taxon>Actinomycetota</taxon>
        <taxon>Actinomycetes</taxon>
        <taxon>Kitasatosporales</taxon>
        <taxon>Streptomycetaceae</taxon>
        <taxon>Streptomyces</taxon>
    </lineage>
</organism>
<dbReference type="Proteomes" id="UP000588098">
    <property type="component" value="Unassembled WGS sequence"/>
</dbReference>
<feature type="transmembrane region" description="Helical" evidence="2">
    <location>
        <begin position="29"/>
        <end position="49"/>
    </location>
</feature>
<keyword evidence="4" id="KW-1185">Reference proteome</keyword>
<feature type="region of interest" description="Disordered" evidence="1">
    <location>
        <begin position="48"/>
        <end position="107"/>
    </location>
</feature>
<evidence type="ECO:0000256" key="2">
    <source>
        <dbReference type="SAM" id="Phobius"/>
    </source>
</evidence>
<comment type="caution">
    <text evidence="3">The sequence shown here is derived from an EMBL/GenBank/DDBJ whole genome shotgun (WGS) entry which is preliminary data.</text>
</comment>
<name>A0A7W9QA72_9ACTN</name>
<keyword evidence="2" id="KW-0472">Membrane</keyword>
<dbReference type="Gene3D" id="3.30.10.20">
    <property type="match status" value="1"/>
</dbReference>
<sequence length="188" mass="19744">MSDYPQQPTDPNWGPPPSSSRPKTRKQKILISVGVTFGALMLIGTIGAITDNDGDDNTSAERKATERVATPDVQPTEPAASPTPEASPTTHKPATKAPTPAAEATTETADDVAAAALPHLVGKQLQAAQDAAQEAGFYNLTSHDATGDNRFQVYDRNWIVCSQTPGPGTQSLTTQVDFGAVKDSETCP</sequence>
<dbReference type="AlphaFoldDB" id="A0A7W9QA72"/>
<feature type="compositionally biased region" description="Polar residues" evidence="1">
    <location>
        <begin position="1"/>
        <end position="10"/>
    </location>
</feature>
<feature type="compositionally biased region" description="Low complexity" evidence="1">
    <location>
        <begin position="75"/>
        <end position="107"/>
    </location>
</feature>
<accession>A0A7W9QA72</accession>
<evidence type="ECO:0000256" key="1">
    <source>
        <dbReference type="SAM" id="MobiDB-lite"/>
    </source>
</evidence>
<dbReference type="EMBL" id="JACHJL010000007">
    <property type="protein sequence ID" value="MBB5936234.1"/>
    <property type="molecule type" value="Genomic_DNA"/>
</dbReference>
<keyword evidence="2" id="KW-1133">Transmembrane helix</keyword>
<evidence type="ECO:0000313" key="3">
    <source>
        <dbReference type="EMBL" id="MBB5936234.1"/>
    </source>
</evidence>
<proteinExistence type="predicted"/>
<keyword evidence="2" id="KW-0812">Transmembrane</keyword>
<reference evidence="3 4" key="1">
    <citation type="submission" date="2020-08" db="EMBL/GenBank/DDBJ databases">
        <title>Genomic Encyclopedia of Type Strains, Phase III (KMG-III): the genomes of soil and plant-associated and newly described type strains.</title>
        <authorList>
            <person name="Whitman W."/>
        </authorList>
    </citation>
    <scope>NUCLEOTIDE SEQUENCE [LARGE SCALE GENOMIC DNA]</scope>
    <source>
        <strain evidence="3 4">CECT 8305</strain>
    </source>
</reference>
<protein>
    <recommendedName>
        <fullName evidence="5">PASTA domain-containing protein</fullName>
    </recommendedName>
</protein>
<dbReference type="RefSeq" id="WP_184572841.1">
    <property type="nucleotide sequence ID" value="NZ_JACHJL010000007.1"/>
</dbReference>
<feature type="region of interest" description="Disordered" evidence="1">
    <location>
        <begin position="1"/>
        <end position="27"/>
    </location>
</feature>